<sequence length="332" mass="37699">MKPAATKLRLPPRKLNYEGKGRRVGVELEFAAVAAAKVATRVSGLYGGKVERDDAHRYRIENSKFGRFVVELDSQYAHRQPGDSVYQGTGFAAIVDGFRDSMRTLYGDLSSLVVPYEVVCPPVAFDELVELENLLKALREEGAQGTNDNLLHAFGAQFNPEIATRDPHWILSVLKADILLSNWLRSIMSIAFARRLLSFVDPFPAAYAYKVLDPDYWPDTANLIDDYIDYNPTRNRELDLLPLFMWLDEKRVRARLAPGLVRPRPTFHCRLPNANIGEPMWSLTLEWNRWVVVERLADKPELLAEMGPAYIANAQSFLPGDWAMMCTEWLVV</sequence>
<organism evidence="1 2">
    <name type="scientific">Candidatus Filomicrobium marinum</name>
    <dbReference type="NCBI Taxonomy" id="1608628"/>
    <lineage>
        <taxon>Bacteria</taxon>
        <taxon>Pseudomonadati</taxon>
        <taxon>Pseudomonadota</taxon>
        <taxon>Alphaproteobacteria</taxon>
        <taxon>Hyphomicrobiales</taxon>
        <taxon>Hyphomicrobiaceae</taxon>
        <taxon>Filomicrobium</taxon>
    </lineage>
</organism>
<accession>A0A0D6JDA0</accession>
<evidence type="ECO:0000313" key="2">
    <source>
        <dbReference type="Proteomes" id="UP000033187"/>
    </source>
</evidence>
<dbReference type="KEGG" id="fil:BN1229_v1_1131"/>
<dbReference type="Pfam" id="PF12224">
    <property type="entry name" value="Amidoligase_2"/>
    <property type="match status" value="1"/>
</dbReference>
<gene>
    <name evidence="1" type="ORF">YBN1229_v1_1131</name>
</gene>
<reference evidence="2" key="1">
    <citation type="submission" date="2015-02" db="EMBL/GenBank/DDBJ databases">
        <authorList>
            <person name="Chooi Y.-H."/>
        </authorList>
    </citation>
    <scope>NUCLEOTIDE SEQUENCE [LARGE SCALE GENOMIC DNA]</scope>
    <source>
        <strain evidence="2">strain Y</strain>
    </source>
</reference>
<dbReference type="EMBL" id="LN829119">
    <property type="protein sequence ID" value="CPR17166.1"/>
    <property type="molecule type" value="Genomic_DNA"/>
</dbReference>
<protein>
    <recommendedName>
        <fullName evidence="3">Amidoligase enzyme</fullName>
    </recommendedName>
</protein>
<dbReference type="OrthoDB" id="5597599at2"/>
<dbReference type="RefSeq" id="WP_046477239.1">
    <property type="nucleotide sequence ID" value="NZ_LN829119.1"/>
</dbReference>
<dbReference type="Proteomes" id="UP000033187">
    <property type="component" value="Chromosome 1"/>
</dbReference>
<proteinExistence type="predicted"/>
<keyword evidence="2" id="KW-1185">Reference proteome</keyword>
<dbReference type="AlphaFoldDB" id="A0A0D6JDA0"/>
<dbReference type="KEGG" id="fiy:BN1229_v1_1131"/>
<evidence type="ECO:0008006" key="3">
    <source>
        <dbReference type="Google" id="ProtNLM"/>
    </source>
</evidence>
<name>A0A0D6JDA0_9HYPH</name>
<dbReference type="InterPro" id="IPR022025">
    <property type="entry name" value="Amidoligase_2"/>
</dbReference>
<evidence type="ECO:0000313" key="1">
    <source>
        <dbReference type="EMBL" id="CPR17166.1"/>
    </source>
</evidence>